<proteinExistence type="predicted"/>
<accession>A0A8C6ZWZ8</accession>
<protein>
    <submittedName>
        <fullName evidence="1">Uncharacterized protein</fullName>
    </submittedName>
</protein>
<evidence type="ECO:0000313" key="1">
    <source>
        <dbReference type="Ensembl" id="ENSNPEP00000019653.1"/>
    </source>
</evidence>
<name>A0A8C6ZWZ8_NOTPE</name>
<keyword evidence="2" id="KW-1185">Reference proteome</keyword>
<sequence length="86" mass="9893">MWPLQVGRWPQALNKDFQNICIILHAKITNFDRIFKSLAHLKPLRFPLMNVSIMELIPSHRIGNPGTVFLFVCFEIGSCKPQVKTS</sequence>
<reference evidence="1" key="1">
    <citation type="submission" date="2025-08" db="UniProtKB">
        <authorList>
            <consortium name="Ensembl"/>
        </authorList>
    </citation>
    <scope>IDENTIFICATION</scope>
</reference>
<dbReference type="Ensembl" id="ENSNPET00000020155.1">
    <property type="protein sequence ID" value="ENSNPEP00000019653.1"/>
    <property type="gene ID" value="ENSNPEG00000014634.1"/>
</dbReference>
<dbReference type="AlphaFoldDB" id="A0A8C6ZWZ8"/>
<evidence type="ECO:0000313" key="2">
    <source>
        <dbReference type="Proteomes" id="UP000694420"/>
    </source>
</evidence>
<dbReference type="Proteomes" id="UP000694420">
    <property type="component" value="Unplaced"/>
</dbReference>
<organism evidence="1 2">
    <name type="scientific">Nothoprocta perdicaria</name>
    <name type="common">Chilean tinamou</name>
    <name type="synonym">Crypturus perdicarius</name>
    <dbReference type="NCBI Taxonomy" id="30464"/>
    <lineage>
        <taxon>Eukaryota</taxon>
        <taxon>Metazoa</taxon>
        <taxon>Chordata</taxon>
        <taxon>Craniata</taxon>
        <taxon>Vertebrata</taxon>
        <taxon>Euteleostomi</taxon>
        <taxon>Archelosauria</taxon>
        <taxon>Archosauria</taxon>
        <taxon>Dinosauria</taxon>
        <taxon>Saurischia</taxon>
        <taxon>Theropoda</taxon>
        <taxon>Coelurosauria</taxon>
        <taxon>Aves</taxon>
        <taxon>Palaeognathae</taxon>
        <taxon>Tinamiformes</taxon>
        <taxon>Tinamidae</taxon>
        <taxon>Nothoprocta</taxon>
    </lineage>
</organism>
<reference evidence="1" key="2">
    <citation type="submission" date="2025-09" db="UniProtKB">
        <authorList>
            <consortium name="Ensembl"/>
        </authorList>
    </citation>
    <scope>IDENTIFICATION</scope>
</reference>